<feature type="compositionally biased region" description="Low complexity" evidence="1">
    <location>
        <begin position="42"/>
        <end position="51"/>
    </location>
</feature>
<protein>
    <recommendedName>
        <fullName evidence="4">NF-kappa-B inhibitor-like protein 1</fullName>
    </recommendedName>
</protein>
<feature type="compositionally biased region" description="Basic residues" evidence="1">
    <location>
        <begin position="54"/>
        <end position="66"/>
    </location>
</feature>
<evidence type="ECO:0000256" key="1">
    <source>
        <dbReference type="SAM" id="MobiDB-lite"/>
    </source>
</evidence>
<dbReference type="OrthoDB" id="544997at2759"/>
<feature type="region of interest" description="Disordered" evidence="1">
    <location>
        <begin position="278"/>
        <end position="353"/>
    </location>
</feature>
<feature type="compositionally biased region" description="Basic and acidic residues" evidence="1">
    <location>
        <begin position="238"/>
        <end position="257"/>
    </location>
</feature>
<dbReference type="GeneID" id="19015535"/>
<evidence type="ECO:0008006" key="4">
    <source>
        <dbReference type="Google" id="ProtNLM"/>
    </source>
</evidence>
<name>K8F541_9CHLO</name>
<dbReference type="AlphaFoldDB" id="K8F541"/>
<dbReference type="EMBL" id="FO082274">
    <property type="protein sequence ID" value="CCO16678.1"/>
    <property type="molecule type" value="Genomic_DNA"/>
</dbReference>
<dbReference type="RefSeq" id="XP_007513120.1">
    <property type="nucleotide sequence ID" value="XM_007513058.1"/>
</dbReference>
<feature type="region of interest" description="Disordered" evidence="1">
    <location>
        <begin position="1"/>
        <end position="115"/>
    </location>
</feature>
<organism evidence="2 3">
    <name type="scientific">Bathycoccus prasinos</name>
    <dbReference type="NCBI Taxonomy" id="41875"/>
    <lineage>
        <taxon>Eukaryota</taxon>
        <taxon>Viridiplantae</taxon>
        <taxon>Chlorophyta</taxon>
        <taxon>Mamiellophyceae</taxon>
        <taxon>Mamiellales</taxon>
        <taxon>Bathycoccaceae</taxon>
        <taxon>Bathycoccus</taxon>
    </lineage>
</organism>
<keyword evidence="3" id="KW-1185">Reference proteome</keyword>
<feature type="compositionally biased region" description="Low complexity" evidence="1">
    <location>
        <begin position="17"/>
        <end position="34"/>
    </location>
</feature>
<feature type="compositionally biased region" description="Basic and acidic residues" evidence="1">
    <location>
        <begin position="320"/>
        <end position="351"/>
    </location>
</feature>
<gene>
    <name evidence="2" type="ORF">Bathy05g00310</name>
</gene>
<proteinExistence type="predicted"/>
<reference evidence="2 3" key="1">
    <citation type="submission" date="2011-10" db="EMBL/GenBank/DDBJ databases">
        <authorList>
            <person name="Genoscope - CEA"/>
        </authorList>
    </citation>
    <scope>NUCLEOTIDE SEQUENCE [LARGE SCALE GENOMIC DNA]</scope>
    <source>
        <strain evidence="2 3">RCC 1105</strain>
    </source>
</reference>
<feature type="compositionally biased region" description="Basic residues" evidence="1">
    <location>
        <begin position="1"/>
        <end position="12"/>
    </location>
</feature>
<feature type="compositionally biased region" description="Polar residues" evidence="1">
    <location>
        <begin position="81"/>
        <end position="95"/>
    </location>
</feature>
<evidence type="ECO:0000313" key="3">
    <source>
        <dbReference type="Proteomes" id="UP000198341"/>
    </source>
</evidence>
<sequence length="489" mass="56863">MKEKHIKKKKKEKTKDSSSSSSSLSSLSSSSSLASEEEEKSSSSSYSSSSSDGRRKRKAKRRKRMMFKQLKSAIEKGNLQKIKTLTRSMYHVTTTKNENNNEKRRKQKRRDEEGGENAFHVIARCKESYKNPLETLKFMLEECFTQQQDEDDSLLLETLLSQKGRRKGGKRRRDSKKIKKRIPLELAAKQTVVSREPFAFQMLKKKTPPGACAEKATRRYEKSRAREATLFEARREKAMEEKRKSEQMKWNEKLREANEEDEGDELLYERLWQYEDEEKEEDEETRRGKYSSAATMKNNKKRSLSVDDDARKEKKKKKKKETEKGEEKHRTIPEEEERDGFKSPTERELRKRNGGSLPIATTQSYYAIWRACSKKAEKKTLRAKDLPYLHDVGDQSESSAIEWILKSSVSGPEGGCSCEAPRKSHHSKSCAVKLLRSEMLRWHPDRFVSRFRGCFFSLREEEEALVKVNATSARCVEMFRNFKTSSSST</sequence>
<dbReference type="KEGG" id="bpg:Bathy05g00310"/>
<evidence type="ECO:0000313" key="2">
    <source>
        <dbReference type="EMBL" id="CCO16678.1"/>
    </source>
</evidence>
<feature type="region of interest" description="Disordered" evidence="1">
    <location>
        <begin position="238"/>
        <end position="262"/>
    </location>
</feature>
<dbReference type="Proteomes" id="UP000198341">
    <property type="component" value="Chromosome 5"/>
</dbReference>
<accession>K8F541</accession>